<reference evidence="8" key="1">
    <citation type="submission" date="2021-01" db="EMBL/GenBank/DDBJ databases">
        <authorList>
            <consortium name="Aspergillus chevalieri M1 genome sequencing consortium"/>
            <person name="Kazuki M."/>
            <person name="Futagami T."/>
        </authorList>
    </citation>
    <scope>NUCLEOTIDE SEQUENCE</scope>
    <source>
        <strain evidence="8">M1</strain>
    </source>
</reference>
<dbReference type="PANTHER" id="PTHR40787:SF3">
    <property type="entry name" value="PROTEIN TRANSPORT PROTEIN SEC39"/>
    <property type="match status" value="1"/>
</dbReference>
<proteinExistence type="predicted"/>
<feature type="signal peptide" evidence="6">
    <location>
        <begin position="1"/>
        <end position="27"/>
    </location>
</feature>
<dbReference type="AlphaFoldDB" id="A0A7R7VG68"/>
<evidence type="ECO:0000313" key="8">
    <source>
        <dbReference type="EMBL" id="BCR84071.1"/>
    </source>
</evidence>
<dbReference type="GO" id="GO:0006890">
    <property type="term" value="P:retrograde vesicle-mediated transport, Golgi to endoplasmic reticulum"/>
    <property type="evidence" value="ECO:0007669"/>
    <property type="project" value="InterPro"/>
</dbReference>
<gene>
    <name evidence="8" type="ORF">ACHE_11473S</name>
</gene>
<evidence type="ECO:0000256" key="2">
    <source>
        <dbReference type="ARBA" id="ARBA00022448"/>
    </source>
</evidence>
<dbReference type="EMBL" id="AP024416">
    <property type="protein sequence ID" value="BCR84071.1"/>
    <property type="molecule type" value="Genomic_DNA"/>
</dbReference>
<feature type="chain" id="PRO_5031359997" description="Sec39 domain-containing protein" evidence="6">
    <location>
        <begin position="28"/>
        <end position="920"/>
    </location>
</feature>
<name>A0A7R7VG68_ASPCH</name>
<sequence length="920" mass="101646">MAVLARLSGAHAILLASHLCASGQVAALPRLQAQFPGYLPLERVLRLLLTFLPESIEPQHYTPVLEELVDTSLSFSALSEDDIDLSSVKDLSEPAARKRVRKLRLLPLKYRDDDDSDVTDLLAQFLIHRAHKIDAETSLQPFILDLLLPFYGRSPVLRTWLISSLIPLLRLNYEYYPDQDGSFTLDVIESMDDQTAVNVLLSMTGSHSDNMDLVKNLRGLIGPWIHGSNRSKRRRLNEAAERESVTITQEPYRPRTASHAAWGPVNEWLLSRSLVDLESVVGAYTDWNGPQDVDLGGYGDVNGQYQDDELADLQARHGQSGLAVVYANSDTSRPTLEGCVQIVTRIAQRLGLEGSIPDSPLPTVTYDTNTIASTSRASLLQNALLVSSNTLTRPSATSISFLSATLSSLEILSELGHPVTCRAAANMCLHNSEDAQLLDLRSVIASTTRNARSGHDWMKIRQQLLWLHNWQVEEAQTERPYHGLFWRVPRDVVETEILKALLEVKEYKLAVNIYTDLTTPLQASQVEAAVKDAITTAYDNASNGNRTRGGMKKAYDILQIFQPHFPDSVSFKQIQALISATHALSFYSLTLQHGVPFQPVSIRIHQDPLSLIEKVLDQNPKGYTNLDDLLSIGRNLVAAGFPPILPDSDSHEHTPISEEDAPVIAERRVISLAISSALASDDLGTAYSYIFTRLATPTSSSSTSIKDDISWRAVYNAGRHRSSSTSSSPNLQTQINQLSQRMELLSLALVLVPYPDPLPEILGAWRRCDEEMNVLRAQETEEEEIWDTKGDTVSMVPGGFGPSDSEQDALETKQQHARRARAYQQQQQQNRSHEEAPMGLFEVARGAAMALHKNTLPLRGMAAAGSSTSRPAGHEYKNGDDDHEADSEGRMRKRDVVSNMVTGGLASGIGWVLGAQPVSR</sequence>
<evidence type="ECO:0000256" key="6">
    <source>
        <dbReference type="SAM" id="SignalP"/>
    </source>
</evidence>
<feature type="region of interest" description="Disordered" evidence="5">
    <location>
        <begin position="862"/>
        <end position="894"/>
    </location>
</feature>
<evidence type="ECO:0000313" key="9">
    <source>
        <dbReference type="Proteomes" id="UP000637239"/>
    </source>
</evidence>
<keyword evidence="9" id="KW-1185">Reference proteome</keyword>
<evidence type="ECO:0000256" key="5">
    <source>
        <dbReference type="SAM" id="MobiDB-lite"/>
    </source>
</evidence>
<dbReference type="GO" id="GO:0015031">
    <property type="term" value="P:protein transport"/>
    <property type="evidence" value="ECO:0007669"/>
    <property type="project" value="UniProtKB-KW"/>
</dbReference>
<evidence type="ECO:0000256" key="1">
    <source>
        <dbReference type="ARBA" id="ARBA00004240"/>
    </source>
</evidence>
<reference evidence="8" key="2">
    <citation type="submission" date="2021-02" db="EMBL/GenBank/DDBJ databases">
        <title>Aspergillus chevalieri M1 genome sequence.</title>
        <authorList>
            <person name="Kadooka C."/>
            <person name="Mori K."/>
            <person name="Futagami T."/>
        </authorList>
    </citation>
    <scope>NUCLEOTIDE SEQUENCE</scope>
    <source>
        <strain evidence="8">M1</strain>
    </source>
</reference>
<evidence type="ECO:0000256" key="4">
    <source>
        <dbReference type="ARBA" id="ARBA00022927"/>
    </source>
</evidence>
<comment type="subcellular location">
    <subcellularLocation>
        <location evidence="1">Endoplasmic reticulum</location>
    </subcellularLocation>
</comment>
<feature type="compositionally biased region" description="Basic and acidic residues" evidence="5">
    <location>
        <begin position="872"/>
        <end position="894"/>
    </location>
</feature>
<dbReference type="Proteomes" id="UP000637239">
    <property type="component" value="Chromosome 1"/>
</dbReference>
<dbReference type="InterPro" id="IPR013244">
    <property type="entry name" value="Sec39_domain"/>
</dbReference>
<keyword evidence="3" id="KW-0256">Endoplasmic reticulum</keyword>
<dbReference type="GeneID" id="66978430"/>
<dbReference type="Pfam" id="PF08314">
    <property type="entry name" value="Sec39"/>
    <property type="match status" value="1"/>
</dbReference>
<organism evidence="8 9">
    <name type="scientific">Aspergillus chevalieri</name>
    <name type="common">Eurotium chevalieri</name>
    <dbReference type="NCBI Taxonomy" id="182096"/>
    <lineage>
        <taxon>Eukaryota</taxon>
        <taxon>Fungi</taxon>
        <taxon>Dikarya</taxon>
        <taxon>Ascomycota</taxon>
        <taxon>Pezizomycotina</taxon>
        <taxon>Eurotiomycetes</taxon>
        <taxon>Eurotiomycetidae</taxon>
        <taxon>Eurotiales</taxon>
        <taxon>Aspergillaceae</taxon>
        <taxon>Aspergillus</taxon>
        <taxon>Aspergillus subgen. Aspergillus</taxon>
    </lineage>
</organism>
<protein>
    <recommendedName>
        <fullName evidence="7">Sec39 domain-containing protein</fullName>
    </recommendedName>
</protein>
<keyword evidence="6" id="KW-0732">Signal</keyword>
<dbReference type="KEGG" id="ache:ACHE_11473S"/>
<dbReference type="RefSeq" id="XP_043132593.1">
    <property type="nucleotide sequence ID" value="XM_043276046.1"/>
</dbReference>
<keyword evidence="2" id="KW-0813">Transport</keyword>
<evidence type="ECO:0000256" key="3">
    <source>
        <dbReference type="ARBA" id="ARBA00022824"/>
    </source>
</evidence>
<feature type="domain" description="Sec39" evidence="7">
    <location>
        <begin position="13"/>
        <end position="786"/>
    </location>
</feature>
<dbReference type="PANTHER" id="PTHR40787">
    <property type="entry name" value="SECRETED PROTEIN"/>
    <property type="match status" value="1"/>
</dbReference>
<evidence type="ECO:0000259" key="7">
    <source>
        <dbReference type="Pfam" id="PF08314"/>
    </source>
</evidence>
<keyword evidence="4" id="KW-0653">Protein transport</keyword>
<dbReference type="GO" id="GO:0005783">
    <property type="term" value="C:endoplasmic reticulum"/>
    <property type="evidence" value="ECO:0007669"/>
    <property type="project" value="UniProtKB-SubCell"/>
</dbReference>
<accession>A0A7R7VG68</accession>